<evidence type="ECO:0000313" key="8">
    <source>
        <dbReference type="EMBL" id="GLH71761.1"/>
    </source>
</evidence>
<keyword evidence="3 7" id="KW-0812">Transmembrane</keyword>
<organism evidence="8 9">
    <name type="scientific">Geothrix limicola</name>
    <dbReference type="NCBI Taxonomy" id="2927978"/>
    <lineage>
        <taxon>Bacteria</taxon>
        <taxon>Pseudomonadati</taxon>
        <taxon>Acidobacteriota</taxon>
        <taxon>Holophagae</taxon>
        <taxon>Holophagales</taxon>
        <taxon>Holophagaceae</taxon>
        <taxon>Geothrix</taxon>
    </lineage>
</organism>
<feature type="transmembrane region" description="Helical" evidence="7">
    <location>
        <begin position="97"/>
        <end position="116"/>
    </location>
</feature>
<dbReference type="InterPro" id="IPR001734">
    <property type="entry name" value="Na/solute_symporter"/>
</dbReference>
<evidence type="ECO:0000256" key="3">
    <source>
        <dbReference type="ARBA" id="ARBA00022692"/>
    </source>
</evidence>
<feature type="transmembrane region" description="Helical" evidence="7">
    <location>
        <begin position="467"/>
        <end position="485"/>
    </location>
</feature>
<evidence type="ECO:0000256" key="2">
    <source>
        <dbReference type="ARBA" id="ARBA00006434"/>
    </source>
</evidence>
<dbReference type="Proteomes" id="UP001165069">
    <property type="component" value="Unassembled WGS sequence"/>
</dbReference>
<dbReference type="Pfam" id="PF00474">
    <property type="entry name" value="SSF"/>
    <property type="match status" value="1"/>
</dbReference>
<feature type="transmembrane region" description="Helical" evidence="7">
    <location>
        <begin position="137"/>
        <end position="165"/>
    </location>
</feature>
<sequence>MFLSFITGDTATALTQSRSALQALDWLVIALYFSVLLAVSWWVIRKNRETTDDYFLAGRNLSWWIIGASIFASNIGSEHVVGLAGSGATDGVAMAHYELHAWCLLVLAWVMVPFYMRSRVYTMPEFLERRFSPASRWMLSIVSLVLYVLSKVAVGIFAGGVVFGFLLPEMHLNLGFIYLDSFWVGCLTLLLLTGIYTVIGGMRAVAYTETIQVVVLILGSLLVTVLGLHKLGGWHALHQALPADMFNLWKPMVPHGVQSTWAPVIEANQAGVVTRMAWYFNGHYPWLGMIVCAPVIGLWYWCTCQYIVQRTLGAKNEQHARRGSIFAALLKLLPVFIFIIPGMICFALAKGGSVPALNGMIDATGQPVRSQLQYAFPSMVAYVLPVGVRGLVVAGLIAALMSSLAGVFNASSTLFTLDCYAKMRPQASQHSLVRMGRTATMVMVLIGIMWIPVIKGSHGLYDYLQSVQGYLAPPIFVVFFMGIYWKRLNAKGCLAALTIGFILGLFRLAVDTPGALVHGFSYAPGSWLWIINHIYFQYFSMIILVVSAVAMVVVSYLTAAPDEAQLVGLTFSTITGEQRAESRSSWSRRDVAVSLLVVALIAAAYLYFRG</sequence>
<feature type="transmembrane region" description="Helical" evidence="7">
    <location>
        <begin position="286"/>
        <end position="308"/>
    </location>
</feature>
<feature type="transmembrane region" description="Helical" evidence="7">
    <location>
        <begin position="211"/>
        <end position="229"/>
    </location>
</feature>
<gene>
    <name evidence="8" type="ORF">GETHLI_02630</name>
</gene>
<proteinExistence type="inferred from homology"/>
<evidence type="ECO:0000256" key="6">
    <source>
        <dbReference type="RuleBase" id="RU362091"/>
    </source>
</evidence>
<dbReference type="InterPro" id="IPR038377">
    <property type="entry name" value="Na/Glc_symporter_sf"/>
</dbReference>
<evidence type="ECO:0000256" key="5">
    <source>
        <dbReference type="ARBA" id="ARBA00023136"/>
    </source>
</evidence>
<comment type="similarity">
    <text evidence="2 6">Belongs to the sodium:solute symporter (SSF) (TC 2.A.21) family.</text>
</comment>
<feature type="transmembrane region" description="Helical" evidence="7">
    <location>
        <begin position="26"/>
        <end position="44"/>
    </location>
</feature>
<dbReference type="EMBL" id="BSDE01000001">
    <property type="protein sequence ID" value="GLH71761.1"/>
    <property type="molecule type" value="Genomic_DNA"/>
</dbReference>
<name>A0ABQ5QBC5_9BACT</name>
<reference evidence="8 9" key="1">
    <citation type="journal article" date="2023" name="Antonie Van Leeuwenhoek">
        <title>Mesoterricola silvestris gen. nov., sp. nov., Mesoterricola sediminis sp. nov., Geothrix oryzae sp. nov., Geothrix edaphica sp. nov., Geothrix rubra sp. nov., and Geothrix limicola sp. nov., six novel members of Acidobacteriota isolated from soils.</title>
        <authorList>
            <person name="Itoh H."/>
            <person name="Sugisawa Y."/>
            <person name="Mise K."/>
            <person name="Xu Z."/>
            <person name="Kuniyasu M."/>
            <person name="Ushijima N."/>
            <person name="Kawano K."/>
            <person name="Kobayashi E."/>
            <person name="Shiratori Y."/>
            <person name="Masuda Y."/>
            <person name="Senoo K."/>
        </authorList>
    </citation>
    <scope>NUCLEOTIDE SEQUENCE [LARGE SCALE GENOMIC DNA]</scope>
    <source>
        <strain evidence="8 9">Red804</strain>
    </source>
</reference>
<keyword evidence="4 7" id="KW-1133">Transmembrane helix</keyword>
<feature type="transmembrane region" description="Helical" evidence="7">
    <location>
        <begin position="591"/>
        <end position="608"/>
    </location>
</feature>
<dbReference type="PROSITE" id="PS50283">
    <property type="entry name" value="NA_SOLUT_SYMP_3"/>
    <property type="match status" value="1"/>
</dbReference>
<evidence type="ECO:0000256" key="4">
    <source>
        <dbReference type="ARBA" id="ARBA00022989"/>
    </source>
</evidence>
<evidence type="ECO:0000256" key="1">
    <source>
        <dbReference type="ARBA" id="ARBA00004141"/>
    </source>
</evidence>
<accession>A0ABQ5QBC5</accession>
<dbReference type="CDD" id="cd10329">
    <property type="entry name" value="SLC5sbd_SGLT1-like"/>
    <property type="match status" value="1"/>
</dbReference>
<feature type="transmembrane region" description="Helical" evidence="7">
    <location>
        <begin position="492"/>
        <end position="509"/>
    </location>
</feature>
<comment type="subcellular location">
    <subcellularLocation>
        <location evidence="1">Membrane</location>
        <topology evidence="1">Multi-pass membrane protein</topology>
    </subcellularLocation>
</comment>
<comment type="caution">
    <text evidence="8">The sequence shown here is derived from an EMBL/GenBank/DDBJ whole genome shotgun (WGS) entry which is preliminary data.</text>
</comment>
<feature type="transmembrane region" description="Helical" evidence="7">
    <location>
        <begin position="438"/>
        <end position="455"/>
    </location>
</feature>
<dbReference type="NCBIfam" id="TIGR00813">
    <property type="entry name" value="sss"/>
    <property type="match status" value="1"/>
</dbReference>
<dbReference type="RefSeq" id="WP_285569280.1">
    <property type="nucleotide sequence ID" value="NZ_BSDE01000001.1"/>
</dbReference>
<feature type="transmembrane region" description="Helical" evidence="7">
    <location>
        <begin position="329"/>
        <end position="349"/>
    </location>
</feature>
<dbReference type="PANTHER" id="PTHR11819:SF195">
    <property type="entry name" value="SODIUM_GLUCOSE COTRANSPORTER 4"/>
    <property type="match status" value="1"/>
</dbReference>
<feature type="transmembrane region" description="Helical" evidence="7">
    <location>
        <begin position="391"/>
        <end position="417"/>
    </location>
</feature>
<protein>
    <submittedName>
        <fullName evidence="8">Solute:sodium symporter family transporter</fullName>
    </submittedName>
</protein>
<feature type="transmembrane region" description="Helical" evidence="7">
    <location>
        <begin position="56"/>
        <end position="77"/>
    </location>
</feature>
<dbReference type="PANTHER" id="PTHR11819">
    <property type="entry name" value="SOLUTE CARRIER FAMILY 5"/>
    <property type="match status" value="1"/>
</dbReference>
<evidence type="ECO:0000256" key="7">
    <source>
        <dbReference type="SAM" id="Phobius"/>
    </source>
</evidence>
<feature type="transmembrane region" description="Helical" evidence="7">
    <location>
        <begin position="515"/>
        <end position="531"/>
    </location>
</feature>
<dbReference type="Gene3D" id="1.20.1730.10">
    <property type="entry name" value="Sodium/glucose cotransporter"/>
    <property type="match status" value="1"/>
</dbReference>
<keyword evidence="9" id="KW-1185">Reference proteome</keyword>
<evidence type="ECO:0000313" key="9">
    <source>
        <dbReference type="Proteomes" id="UP001165069"/>
    </source>
</evidence>
<feature type="transmembrane region" description="Helical" evidence="7">
    <location>
        <begin position="177"/>
        <end position="199"/>
    </location>
</feature>
<keyword evidence="5 7" id="KW-0472">Membrane</keyword>
<feature type="transmembrane region" description="Helical" evidence="7">
    <location>
        <begin position="538"/>
        <end position="559"/>
    </location>
</feature>